<sequence length="170" mass="19097">MFKHELVLSAAFLFYIPYCSTASMISFFESANDMNATHIVLRLVVSSSVRTNGRCTFESVVWTVSAVPRVQAALALVLLVMPVDYRSWDFRLLRLALSIRLVCIRLTSPMTMTPNTINTWTPRRPTQMAFRIVSSGSCPSSRICSRICPRTCPHSIIILFDGVCVNFNVP</sequence>
<comment type="caution">
    <text evidence="2">The sequence shown here is derived from an EMBL/GenBank/DDBJ whole genome shotgun (WGS) entry which is preliminary data.</text>
</comment>
<keyword evidence="1" id="KW-0732">Signal</keyword>
<protein>
    <recommendedName>
        <fullName evidence="4">Secreted protein</fullName>
    </recommendedName>
</protein>
<dbReference type="AlphaFoldDB" id="A0A9P9FCV2"/>
<organism evidence="2 3">
    <name type="scientific">Dactylonectria estremocensis</name>
    <dbReference type="NCBI Taxonomy" id="1079267"/>
    <lineage>
        <taxon>Eukaryota</taxon>
        <taxon>Fungi</taxon>
        <taxon>Dikarya</taxon>
        <taxon>Ascomycota</taxon>
        <taxon>Pezizomycotina</taxon>
        <taxon>Sordariomycetes</taxon>
        <taxon>Hypocreomycetidae</taxon>
        <taxon>Hypocreales</taxon>
        <taxon>Nectriaceae</taxon>
        <taxon>Dactylonectria</taxon>
    </lineage>
</organism>
<dbReference type="EMBL" id="JAGMUU010000003">
    <property type="protein sequence ID" value="KAH7157633.1"/>
    <property type="molecule type" value="Genomic_DNA"/>
</dbReference>
<proteinExistence type="predicted"/>
<name>A0A9P9FCV2_9HYPO</name>
<evidence type="ECO:0000313" key="3">
    <source>
        <dbReference type="Proteomes" id="UP000717696"/>
    </source>
</evidence>
<evidence type="ECO:0000256" key="1">
    <source>
        <dbReference type="SAM" id="SignalP"/>
    </source>
</evidence>
<dbReference type="Proteomes" id="UP000717696">
    <property type="component" value="Unassembled WGS sequence"/>
</dbReference>
<accession>A0A9P9FCV2</accession>
<keyword evidence="3" id="KW-1185">Reference proteome</keyword>
<feature type="signal peptide" evidence="1">
    <location>
        <begin position="1"/>
        <end position="21"/>
    </location>
</feature>
<evidence type="ECO:0008006" key="4">
    <source>
        <dbReference type="Google" id="ProtNLM"/>
    </source>
</evidence>
<evidence type="ECO:0000313" key="2">
    <source>
        <dbReference type="EMBL" id="KAH7157633.1"/>
    </source>
</evidence>
<gene>
    <name evidence="2" type="ORF">B0J13DRAFT_542280</name>
</gene>
<feature type="chain" id="PRO_5040273503" description="Secreted protein" evidence="1">
    <location>
        <begin position="22"/>
        <end position="170"/>
    </location>
</feature>
<reference evidence="2" key="1">
    <citation type="journal article" date="2021" name="Nat. Commun.">
        <title>Genetic determinants of endophytism in the Arabidopsis root mycobiome.</title>
        <authorList>
            <person name="Mesny F."/>
            <person name="Miyauchi S."/>
            <person name="Thiergart T."/>
            <person name="Pickel B."/>
            <person name="Atanasova L."/>
            <person name="Karlsson M."/>
            <person name="Huettel B."/>
            <person name="Barry K.W."/>
            <person name="Haridas S."/>
            <person name="Chen C."/>
            <person name="Bauer D."/>
            <person name="Andreopoulos W."/>
            <person name="Pangilinan J."/>
            <person name="LaButti K."/>
            <person name="Riley R."/>
            <person name="Lipzen A."/>
            <person name="Clum A."/>
            <person name="Drula E."/>
            <person name="Henrissat B."/>
            <person name="Kohler A."/>
            <person name="Grigoriev I.V."/>
            <person name="Martin F.M."/>
            <person name="Hacquard S."/>
        </authorList>
    </citation>
    <scope>NUCLEOTIDE SEQUENCE</scope>
    <source>
        <strain evidence="2">MPI-CAGE-AT-0021</strain>
    </source>
</reference>